<dbReference type="EMBL" id="JAIHNG010000133">
    <property type="protein sequence ID" value="KAI5954716.1"/>
    <property type="molecule type" value="Genomic_DNA"/>
</dbReference>
<dbReference type="PROSITE" id="PS51917">
    <property type="entry name" value="PRU"/>
    <property type="match status" value="1"/>
</dbReference>
<evidence type="ECO:0000256" key="5">
    <source>
        <dbReference type="ARBA" id="ARBA00023242"/>
    </source>
</evidence>
<organism evidence="8 9">
    <name type="scientific">Candida theae</name>
    <dbReference type="NCBI Taxonomy" id="1198502"/>
    <lineage>
        <taxon>Eukaryota</taxon>
        <taxon>Fungi</taxon>
        <taxon>Dikarya</taxon>
        <taxon>Ascomycota</taxon>
        <taxon>Saccharomycotina</taxon>
        <taxon>Pichiomycetes</taxon>
        <taxon>Debaryomycetaceae</taxon>
        <taxon>Candida/Lodderomyces clade</taxon>
        <taxon>Candida</taxon>
    </lineage>
</organism>
<name>A0AAD5BC80_9ASCO</name>
<dbReference type="Pfam" id="PF04683">
    <property type="entry name" value="Rpn13_ADRM1_Pru"/>
    <property type="match status" value="1"/>
</dbReference>
<evidence type="ECO:0000313" key="9">
    <source>
        <dbReference type="Proteomes" id="UP001204833"/>
    </source>
</evidence>
<keyword evidence="4" id="KW-0647">Proteasome</keyword>
<sequence length="309" mass="34605">MTSTNKSLKFHAGKVQYNEDTNRCTPLPYEGVISIKPSAEEPDFLDFTWTPKPDQTSQINGTQQVEKDELLLIPGDVTIKTIKSCNTGRVFAFTFLSSGAKYLYWLQDVGDVDDLGKLTEKDNKLIQSISSLISLGDDEDVDMKEEDKGDDEKKEKEVEQKESQQASQATVPQAQRTQNLPSQSQSQSQSQFKLPIGSISSVLDISTIDNHLDKLSLDQLKHMYGEYLPPSIAQNPTKAKIIEVVRSGFFQQSEQKLTKQLRANEGAGLLLAQSLKYDYKGEGIENFLKGVRELSKKEKEEEGDGEEKD</sequence>
<comment type="caution">
    <text evidence="8">The sequence shown here is derived from an EMBL/GenBank/DDBJ whole genome shotgun (WGS) entry which is preliminary data.</text>
</comment>
<comment type="subcellular location">
    <subcellularLocation>
        <location evidence="2">Cytoplasm</location>
    </subcellularLocation>
    <subcellularLocation>
        <location evidence="1">Nucleus</location>
    </subcellularLocation>
</comment>
<dbReference type="GeneID" id="76151797"/>
<feature type="domain" description="Pru" evidence="7">
    <location>
        <begin position="2"/>
        <end position="136"/>
    </location>
</feature>
<dbReference type="PANTHER" id="PTHR12225:SF0">
    <property type="entry name" value="PROTEASOMAL UBIQUITIN RECEPTOR ADRM1"/>
    <property type="match status" value="1"/>
</dbReference>
<dbReference type="Gene3D" id="1.10.2020.20">
    <property type="match status" value="1"/>
</dbReference>
<evidence type="ECO:0000256" key="3">
    <source>
        <dbReference type="ARBA" id="ARBA00022490"/>
    </source>
</evidence>
<dbReference type="GO" id="GO:0070628">
    <property type="term" value="F:proteasome binding"/>
    <property type="evidence" value="ECO:0007669"/>
    <property type="project" value="TreeGrafter"/>
</dbReference>
<keyword evidence="3" id="KW-0963">Cytoplasm</keyword>
<evidence type="ECO:0000256" key="4">
    <source>
        <dbReference type="ARBA" id="ARBA00022942"/>
    </source>
</evidence>
<keyword evidence="9" id="KW-1185">Reference proteome</keyword>
<dbReference type="GO" id="GO:0005737">
    <property type="term" value="C:cytoplasm"/>
    <property type="evidence" value="ECO:0007669"/>
    <property type="project" value="UniProtKB-SubCell"/>
</dbReference>
<feature type="region of interest" description="Disordered" evidence="6">
    <location>
        <begin position="137"/>
        <end position="191"/>
    </location>
</feature>
<dbReference type="PANTHER" id="PTHR12225">
    <property type="entry name" value="ADHESION REGULATING MOLECULE 1 110 KDA CELL MEMBRANE GLYCOPROTEIN"/>
    <property type="match status" value="1"/>
</dbReference>
<feature type="compositionally biased region" description="Low complexity" evidence="6">
    <location>
        <begin position="182"/>
        <end position="191"/>
    </location>
</feature>
<feature type="compositionally biased region" description="Basic and acidic residues" evidence="6">
    <location>
        <begin position="145"/>
        <end position="162"/>
    </location>
</feature>
<accession>A0AAD5BC80</accession>
<dbReference type="AlphaFoldDB" id="A0AAD5BC80"/>
<dbReference type="InterPro" id="IPR038633">
    <property type="entry name" value="Rpn13/ADRM1_Pru_sf"/>
</dbReference>
<proteinExistence type="predicted"/>
<evidence type="ECO:0000256" key="2">
    <source>
        <dbReference type="ARBA" id="ARBA00004496"/>
    </source>
</evidence>
<dbReference type="Gene3D" id="2.30.29.70">
    <property type="entry name" value="Proteasomal ubiquitin receptor Rpn13/ADRM1"/>
    <property type="match status" value="1"/>
</dbReference>
<gene>
    <name evidence="8" type="ORF">KGF57_003739</name>
</gene>
<dbReference type="GO" id="GO:0061133">
    <property type="term" value="F:endopeptidase activator activity"/>
    <property type="evidence" value="ECO:0007669"/>
    <property type="project" value="TreeGrafter"/>
</dbReference>
<reference evidence="8 9" key="1">
    <citation type="journal article" date="2022" name="DNA Res.">
        <title>Genome analysis of five recently described species of the CUG-Ser clade uncovers Candida theae as a new hybrid lineage with pathogenic potential in the Candida parapsilosis species complex.</title>
        <authorList>
            <person name="Mixao V."/>
            <person name="Del Olmo V."/>
            <person name="Hegedusova E."/>
            <person name="Saus E."/>
            <person name="Pryszcz L."/>
            <person name="Cillingova A."/>
            <person name="Nosek J."/>
            <person name="Gabaldon T."/>
        </authorList>
    </citation>
    <scope>NUCLEOTIDE SEQUENCE [LARGE SCALE GENOMIC DNA]</scope>
    <source>
        <strain evidence="8 9">CBS 12239</strain>
    </source>
</reference>
<dbReference type="Proteomes" id="UP001204833">
    <property type="component" value="Unassembled WGS sequence"/>
</dbReference>
<feature type="compositionally biased region" description="Polar residues" evidence="6">
    <location>
        <begin position="163"/>
        <end position="181"/>
    </location>
</feature>
<protein>
    <recommendedName>
        <fullName evidence="7">Pru domain-containing protein</fullName>
    </recommendedName>
</protein>
<dbReference type="InterPro" id="IPR006773">
    <property type="entry name" value="Rpn13/ADRM1"/>
</dbReference>
<dbReference type="GO" id="GO:0008541">
    <property type="term" value="C:proteasome regulatory particle, lid subcomplex"/>
    <property type="evidence" value="ECO:0007669"/>
    <property type="project" value="TreeGrafter"/>
</dbReference>
<keyword evidence="5" id="KW-0539">Nucleus</keyword>
<dbReference type="RefSeq" id="XP_051607603.1">
    <property type="nucleotide sequence ID" value="XM_051753190.1"/>
</dbReference>
<evidence type="ECO:0000313" key="8">
    <source>
        <dbReference type="EMBL" id="KAI5954716.1"/>
    </source>
</evidence>
<dbReference type="GO" id="GO:0005634">
    <property type="term" value="C:nucleus"/>
    <property type="evidence" value="ECO:0007669"/>
    <property type="project" value="UniProtKB-SubCell"/>
</dbReference>
<dbReference type="InterPro" id="IPR038108">
    <property type="entry name" value="RPN13_DEUBAD_sf"/>
</dbReference>
<dbReference type="InterPro" id="IPR044868">
    <property type="entry name" value="Rpn13/ADRM1_Pru"/>
</dbReference>
<evidence type="ECO:0000256" key="1">
    <source>
        <dbReference type="ARBA" id="ARBA00004123"/>
    </source>
</evidence>
<evidence type="ECO:0000256" key="6">
    <source>
        <dbReference type="SAM" id="MobiDB-lite"/>
    </source>
</evidence>
<evidence type="ECO:0000259" key="7">
    <source>
        <dbReference type="PROSITE" id="PS51917"/>
    </source>
</evidence>